<dbReference type="EMBL" id="QHBU01000251">
    <property type="protein sequence ID" value="PZR78666.1"/>
    <property type="molecule type" value="Genomic_DNA"/>
</dbReference>
<sequence>MTGPKSPSAPSSTLISGGGRLSHRLSGRVSGIGSGAQTPPPKVNTARRRLWDRLASDDPDWAVLTDPKRRGGGWTSELDEFYDNGDDDVASDLADLDPQPNYQGVAVDWGSGTGRLTLALGRRFASAVGVDISPHMVELARTRALDRGSTNVSFVTVDQCGVRDASLVYSKLVLQHLSNRREILRTLDEMTRLLAPNGYLIMQIPSGSATWRARVRLASRLWQVQQVLPPLERPLRKLGLSGITMTWISQARATRRLERRGLRLVALRTYIAGGYHHTIYVAQRR</sequence>
<dbReference type="AlphaFoldDB" id="A0A2W5Z7D0"/>
<evidence type="ECO:0000313" key="4">
    <source>
        <dbReference type="Proteomes" id="UP000248724"/>
    </source>
</evidence>
<dbReference type="Gene3D" id="3.40.50.150">
    <property type="entry name" value="Vaccinia Virus protein VP39"/>
    <property type="match status" value="1"/>
</dbReference>
<dbReference type="Pfam" id="PF08241">
    <property type="entry name" value="Methyltransf_11"/>
    <property type="match status" value="1"/>
</dbReference>
<dbReference type="GO" id="GO:0008757">
    <property type="term" value="F:S-adenosylmethionine-dependent methyltransferase activity"/>
    <property type="evidence" value="ECO:0007669"/>
    <property type="project" value="InterPro"/>
</dbReference>
<dbReference type="CDD" id="cd02440">
    <property type="entry name" value="AdoMet_MTases"/>
    <property type="match status" value="1"/>
</dbReference>
<dbReference type="SUPFAM" id="SSF53335">
    <property type="entry name" value="S-adenosyl-L-methionine-dependent methyltransferases"/>
    <property type="match status" value="1"/>
</dbReference>
<protein>
    <recommendedName>
        <fullName evidence="2">Methyltransferase type 11 domain-containing protein</fullName>
    </recommendedName>
</protein>
<evidence type="ECO:0000256" key="1">
    <source>
        <dbReference type="SAM" id="MobiDB-lite"/>
    </source>
</evidence>
<gene>
    <name evidence="3" type="ORF">DLM65_12335</name>
</gene>
<reference evidence="3 4" key="1">
    <citation type="journal article" date="2017" name="Nature">
        <title>Atmospheric trace gases support primary production in Antarctic desert surface soil.</title>
        <authorList>
            <person name="Ji M."/>
            <person name="Greening C."/>
            <person name="Vanwonterghem I."/>
            <person name="Carere C.R."/>
            <person name="Bay S.K."/>
            <person name="Steen J.A."/>
            <person name="Montgomery K."/>
            <person name="Lines T."/>
            <person name="Beardall J."/>
            <person name="van Dorst J."/>
            <person name="Snape I."/>
            <person name="Stott M.B."/>
            <person name="Hugenholtz P."/>
            <person name="Ferrari B.C."/>
        </authorList>
    </citation>
    <scope>NUCLEOTIDE SEQUENCE [LARGE SCALE GENOMIC DNA]</scope>
    <source>
        <strain evidence="3">RRmetagenome_bin12</strain>
    </source>
</reference>
<evidence type="ECO:0000313" key="3">
    <source>
        <dbReference type="EMBL" id="PZR78666.1"/>
    </source>
</evidence>
<proteinExistence type="predicted"/>
<accession>A0A2W5Z7D0</accession>
<name>A0A2W5Z7D0_9BACT</name>
<organism evidence="3 4">
    <name type="scientific">Candidatus Aeolococcus gillhamiae</name>
    <dbReference type="NCBI Taxonomy" id="3127015"/>
    <lineage>
        <taxon>Bacteria</taxon>
        <taxon>Bacillati</taxon>
        <taxon>Candidatus Dormiibacterota</taxon>
        <taxon>Candidatus Dormibacteria</taxon>
        <taxon>Candidatus Aeolococcales</taxon>
        <taxon>Candidatus Aeolococcaceae</taxon>
        <taxon>Candidatus Aeolococcus</taxon>
    </lineage>
</organism>
<feature type="region of interest" description="Disordered" evidence="1">
    <location>
        <begin position="1"/>
        <end position="46"/>
    </location>
</feature>
<dbReference type="PANTHER" id="PTHR43861">
    <property type="entry name" value="TRANS-ACONITATE 2-METHYLTRANSFERASE-RELATED"/>
    <property type="match status" value="1"/>
</dbReference>
<evidence type="ECO:0000259" key="2">
    <source>
        <dbReference type="Pfam" id="PF08241"/>
    </source>
</evidence>
<dbReference type="PANTHER" id="PTHR43861:SF1">
    <property type="entry name" value="TRANS-ACONITATE 2-METHYLTRANSFERASE"/>
    <property type="match status" value="1"/>
</dbReference>
<comment type="caution">
    <text evidence="3">The sequence shown here is derived from an EMBL/GenBank/DDBJ whole genome shotgun (WGS) entry which is preliminary data.</text>
</comment>
<dbReference type="InterPro" id="IPR029063">
    <property type="entry name" value="SAM-dependent_MTases_sf"/>
</dbReference>
<dbReference type="Proteomes" id="UP000248724">
    <property type="component" value="Unassembled WGS sequence"/>
</dbReference>
<feature type="domain" description="Methyltransferase type 11" evidence="2">
    <location>
        <begin position="107"/>
        <end position="202"/>
    </location>
</feature>
<dbReference type="InterPro" id="IPR013216">
    <property type="entry name" value="Methyltransf_11"/>
</dbReference>